<evidence type="ECO:0000313" key="3">
    <source>
        <dbReference type="EMBL" id="PCK32116.1"/>
    </source>
</evidence>
<comment type="caution">
    <text evidence="3">The sequence shown here is derived from an EMBL/GenBank/DDBJ whole genome shotgun (WGS) entry which is preliminary data.</text>
</comment>
<dbReference type="Proteomes" id="UP000228621">
    <property type="component" value="Unassembled WGS sequence"/>
</dbReference>
<dbReference type="SMART" id="SM00530">
    <property type="entry name" value="HTH_XRE"/>
    <property type="match status" value="1"/>
</dbReference>
<dbReference type="Pfam" id="PF01381">
    <property type="entry name" value="HTH_3"/>
    <property type="match status" value="1"/>
</dbReference>
<gene>
    <name evidence="3" type="ORF">CEX98_09070</name>
</gene>
<proteinExistence type="predicted"/>
<dbReference type="GO" id="GO:0003677">
    <property type="term" value="F:DNA binding"/>
    <property type="evidence" value="ECO:0007669"/>
    <property type="project" value="InterPro"/>
</dbReference>
<feature type="region of interest" description="Disordered" evidence="1">
    <location>
        <begin position="82"/>
        <end position="102"/>
    </location>
</feature>
<keyword evidence="4" id="KW-1185">Reference proteome</keyword>
<dbReference type="EMBL" id="NKHF01000040">
    <property type="protein sequence ID" value="PCK32116.1"/>
    <property type="molecule type" value="Genomic_DNA"/>
</dbReference>
<feature type="domain" description="HTH cro/C1-type" evidence="2">
    <location>
        <begin position="17"/>
        <end position="71"/>
    </location>
</feature>
<dbReference type="InterPro" id="IPR001387">
    <property type="entry name" value="Cro/C1-type_HTH"/>
</dbReference>
<dbReference type="RefSeq" id="WP_099641756.1">
    <property type="nucleotide sequence ID" value="NZ_NKHF01000040.1"/>
</dbReference>
<evidence type="ECO:0000259" key="2">
    <source>
        <dbReference type="PROSITE" id="PS50943"/>
    </source>
</evidence>
<accession>A0A2A5JRU3</accession>
<dbReference type="CDD" id="cd00093">
    <property type="entry name" value="HTH_XRE"/>
    <property type="match status" value="1"/>
</dbReference>
<dbReference type="PROSITE" id="PS50943">
    <property type="entry name" value="HTH_CROC1"/>
    <property type="match status" value="1"/>
</dbReference>
<dbReference type="SUPFAM" id="SSF47413">
    <property type="entry name" value="lambda repressor-like DNA-binding domains"/>
    <property type="match status" value="1"/>
</dbReference>
<dbReference type="InterPro" id="IPR010982">
    <property type="entry name" value="Lambda_DNA-bd_dom_sf"/>
</dbReference>
<name>A0A2A5JRU3_PSEO7</name>
<dbReference type="Gene3D" id="1.10.260.40">
    <property type="entry name" value="lambda repressor-like DNA-binding domains"/>
    <property type="match status" value="1"/>
</dbReference>
<evidence type="ECO:0000313" key="4">
    <source>
        <dbReference type="Proteomes" id="UP000228621"/>
    </source>
</evidence>
<organism evidence="3 4">
    <name type="scientific">Pseudoalteromonas piscicida</name>
    <dbReference type="NCBI Taxonomy" id="43662"/>
    <lineage>
        <taxon>Bacteria</taxon>
        <taxon>Pseudomonadati</taxon>
        <taxon>Pseudomonadota</taxon>
        <taxon>Gammaproteobacteria</taxon>
        <taxon>Alteromonadales</taxon>
        <taxon>Pseudoalteromonadaceae</taxon>
        <taxon>Pseudoalteromonas</taxon>
    </lineage>
</organism>
<evidence type="ECO:0000256" key="1">
    <source>
        <dbReference type="SAM" id="MobiDB-lite"/>
    </source>
</evidence>
<protein>
    <submittedName>
        <fullName evidence="3">Transcriptional regulator</fullName>
    </submittedName>
</protein>
<sequence>MQTPEEYEVTLRIRELLKELKKRKGYTKKTISQKLGIGLTTLDDYLNGTSSFRLGTLIKLSEICRIQLSDILDGAGHIAKTYEQGSKRSKPLPEKADNEEHN</sequence>
<dbReference type="OrthoDB" id="6313363at2"/>
<dbReference type="AlphaFoldDB" id="A0A2A5JRU3"/>
<reference evidence="4" key="1">
    <citation type="journal article" date="2019" name="Genome Announc.">
        <title>Draft Genome Sequence of Pseudoalteromonas piscicida Strain 36Y ROTHPW, an Hypersaline Seawater Isolate from the South Coast of Sonora, Mexico.</title>
        <authorList>
            <person name="Sanchez-Diaz R."/>
            <person name="Molina-Garza Z.J."/>
            <person name="Cruz-Suarez L.E."/>
            <person name="Selvin J."/>
            <person name="Kiran G.S."/>
            <person name="Ibarra-Gamez J.C."/>
            <person name="Gomez-Gil B."/>
            <person name="Galaviz-Silva L."/>
        </authorList>
    </citation>
    <scope>NUCLEOTIDE SEQUENCE [LARGE SCALE GENOMIC DNA]</scope>
    <source>
        <strain evidence="4">36Y_RITHPW</strain>
    </source>
</reference>
<feature type="compositionally biased region" description="Basic and acidic residues" evidence="1">
    <location>
        <begin position="91"/>
        <end position="102"/>
    </location>
</feature>